<dbReference type="PANTHER" id="PTHR12945:SF0">
    <property type="entry name" value="TRNA (ADENINE(58)-N(1))-METHYLTRANSFERASE NON-CATALYTIC SUBUNIT TRM6"/>
    <property type="match status" value="1"/>
</dbReference>
<dbReference type="Pfam" id="PF04189">
    <property type="entry name" value="Gcd10p"/>
    <property type="match status" value="1"/>
</dbReference>
<sequence length="855" mass="95337">MSSSQDDRITINTSTDGPIELVFGEASPGQRVECFKQAGRTFVQGVPEDLWVAAEKQLEQLPLLREKGCWHGCLYKADAPNEIASSLRAIRRKVLIRDGERARQETGYDIAFVATDPKYRGNGLASFLMRKASEWADGPGAASVTTLYTSVGSFYVKHGWELLPAPQVSFELPSGMSRDFLQREREERQFLPTRLVGPDEMPELCNRDVVQLRSQVEAYDLAPDTSLVTTLPIPEQLEWYHEMAKLQSLTWCEGQEVEAVGAVCEEADTWILWYQALSRKQLTILRVKPGTISLGKYGSFPSNLIIHRPYHITYELEDKKDGESFNRLRIVPASELYSDILSSSSFLSPDSASPGPDGDDADIAIPTGVEYEIIDADSGAVIAKTDRAELEAEARQSLTMEQIEELKRTQKTEYSLAKYKLLKTKKYIRRFCVLPLDVSMLDYWLLEEKDPAKIMDLREEMIGLLGCWANVHFGGESRCLNEEEQEAAANGVEAVTKPEDTTGRWLVVDDTGGLLVAAMAERMGVLYPEKAEGGINPPQKRRRDSESLAEPAGAEGDSEPQAQSTEQAQAPVAGEVSGQEHIVTKRVKYPTGDPRHKDDMAVPYADRNTMTLLHHNSQPNLSFLRYYDFDNTNPTQSLTHPLARHLMTLSWLQLLDPSADSTYANEPPTVDADELKAWKANRRGNYHRKRRRWARIRHVVDRTRSGGFSGLVVASTMDPTSIMRHAVPLLAGGAPIAIYSQTPEPLTALMDCYSVARRAAWISDPPEEAIGKTTEELEQWAGTDEFPLNPSLVLGAALQTSRVRKWQVLPGRTHPLMTSKGGADGYIFTAWRVKPAEGRVEARGKGRTKKGKSAR</sequence>
<dbReference type="PROSITE" id="PS51186">
    <property type="entry name" value="GNAT"/>
    <property type="match status" value="1"/>
</dbReference>
<dbReference type="Proteomes" id="UP001446871">
    <property type="component" value="Unassembled WGS sequence"/>
</dbReference>
<dbReference type="EMBL" id="JAQQWM010000002">
    <property type="protein sequence ID" value="KAK8077707.1"/>
    <property type="molecule type" value="Genomic_DNA"/>
</dbReference>
<dbReference type="InterPro" id="IPR000182">
    <property type="entry name" value="GNAT_dom"/>
</dbReference>
<evidence type="ECO:0000256" key="6">
    <source>
        <dbReference type="ARBA" id="ARBA00032319"/>
    </source>
</evidence>
<dbReference type="InterPro" id="IPR017423">
    <property type="entry name" value="TRM6"/>
</dbReference>
<reference evidence="9 10" key="1">
    <citation type="submission" date="2023-01" db="EMBL/GenBank/DDBJ databases">
        <title>Analysis of 21 Apiospora genomes using comparative genomics revels a genus with tremendous synthesis potential of carbohydrate active enzymes and secondary metabolites.</title>
        <authorList>
            <person name="Sorensen T."/>
        </authorList>
    </citation>
    <scope>NUCLEOTIDE SEQUENCE [LARGE SCALE GENOMIC DNA]</scope>
    <source>
        <strain evidence="9 10">CBS 83171</strain>
    </source>
</reference>
<dbReference type="InterPro" id="IPR016181">
    <property type="entry name" value="Acyl_CoA_acyltransferase"/>
</dbReference>
<feature type="domain" description="N-acetyltransferase" evidence="8">
    <location>
        <begin position="21"/>
        <end position="179"/>
    </location>
</feature>
<proteinExistence type="inferred from homology"/>
<keyword evidence="4" id="KW-0819">tRNA processing</keyword>
<dbReference type="PANTHER" id="PTHR12945">
    <property type="entry name" value="TRANSLATION INITIATION FACTOR EIF3-RELATED"/>
    <property type="match status" value="1"/>
</dbReference>
<evidence type="ECO:0000256" key="2">
    <source>
        <dbReference type="ARBA" id="ARBA00008320"/>
    </source>
</evidence>
<evidence type="ECO:0000256" key="5">
    <source>
        <dbReference type="ARBA" id="ARBA00023242"/>
    </source>
</evidence>
<keyword evidence="10" id="KW-1185">Reference proteome</keyword>
<keyword evidence="5" id="KW-0539">Nucleus</keyword>
<evidence type="ECO:0000313" key="10">
    <source>
        <dbReference type="Proteomes" id="UP001446871"/>
    </source>
</evidence>
<comment type="caution">
    <text evidence="9">The sequence shown here is derived from an EMBL/GenBank/DDBJ whole genome shotgun (WGS) entry which is preliminary data.</text>
</comment>
<evidence type="ECO:0000259" key="8">
    <source>
        <dbReference type="PROSITE" id="PS51186"/>
    </source>
</evidence>
<dbReference type="Pfam" id="PF13508">
    <property type="entry name" value="Acetyltransf_7"/>
    <property type="match status" value="1"/>
</dbReference>
<comment type="subcellular location">
    <subcellularLocation>
        <location evidence="1">Nucleus</location>
    </subcellularLocation>
</comment>
<comment type="similarity">
    <text evidence="2">Belongs to the TRM6/GCD10 family.</text>
</comment>
<protein>
    <recommendedName>
        <fullName evidence="3">tRNA (adenine(58)-N(1))-methyltransferase non-catalytic subunit TRM6</fullName>
    </recommendedName>
    <alternativeName>
        <fullName evidence="6">tRNA(m1A58)-methyltransferase subunit TRM6</fullName>
    </alternativeName>
</protein>
<dbReference type="CDD" id="cd04301">
    <property type="entry name" value="NAT_SF"/>
    <property type="match status" value="1"/>
</dbReference>
<gene>
    <name evidence="9" type="ORF">PG996_003877</name>
</gene>
<feature type="region of interest" description="Disordered" evidence="7">
    <location>
        <begin position="530"/>
        <end position="598"/>
    </location>
</feature>
<evidence type="ECO:0000256" key="1">
    <source>
        <dbReference type="ARBA" id="ARBA00004123"/>
    </source>
</evidence>
<evidence type="ECO:0000256" key="3">
    <source>
        <dbReference type="ARBA" id="ARBA00021704"/>
    </source>
</evidence>
<dbReference type="SUPFAM" id="SSF55729">
    <property type="entry name" value="Acyl-CoA N-acyltransferases (Nat)"/>
    <property type="match status" value="1"/>
</dbReference>
<evidence type="ECO:0000313" key="9">
    <source>
        <dbReference type="EMBL" id="KAK8077707.1"/>
    </source>
</evidence>
<organism evidence="9 10">
    <name type="scientific">Apiospora saccharicola</name>
    <dbReference type="NCBI Taxonomy" id="335842"/>
    <lineage>
        <taxon>Eukaryota</taxon>
        <taxon>Fungi</taxon>
        <taxon>Dikarya</taxon>
        <taxon>Ascomycota</taxon>
        <taxon>Pezizomycotina</taxon>
        <taxon>Sordariomycetes</taxon>
        <taxon>Xylariomycetidae</taxon>
        <taxon>Amphisphaeriales</taxon>
        <taxon>Apiosporaceae</taxon>
        <taxon>Apiospora</taxon>
    </lineage>
</organism>
<evidence type="ECO:0000256" key="4">
    <source>
        <dbReference type="ARBA" id="ARBA00022694"/>
    </source>
</evidence>
<accession>A0ABR1W3U4</accession>
<name>A0ABR1W3U4_9PEZI</name>
<dbReference type="Gene3D" id="3.40.630.30">
    <property type="match status" value="1"/>
</dbReference>
<evidence type="ECO:0000256" key="7">
    <source>
        <dbReference type="SAM" id="MobiDB-lite"/>
    </source>
</evidence>